<gene>
    <name evidence="2" type="ORF">DEO72_LG9g1372</name>
</gene>
<evidence type="ECO:0000313" key="2">
    <source>
        <dbReference type="EMBL" id="QCE06360.1"/>
    </source>
</evidence>
<organism evidence="2 3">
    <name type="scientific">Vigna unguiculata</name>
    <name type="common">Cowpea</name>
    <dbReference type="NCBI Taxonomy" id="3917"/>
    <lineage>
        <taxon>Eukaryota</taxon>
        <taxon>Viridiplantae</taxon>
        <taxon>Streptophyta</taxon>
        <taxon>Embryophyta</taxon>
        <taxon>Tracheophyta</taxon>
        <taxon>Spermatophyta</taxon>
        <taxon>Magnoliopsida</taxon>
        <taxon>eudicotyledons</taxon>
        <taxon>Gunneridae</taxon>
        <taxon>Pentapetalae</taxon>
        <taxon>rosids</taxon>
        <taxon>fabids</taxon>
        <taxon>Fabales</taxon>
        <taxon>Fabaceae</taxon>
        <taxon>Papilionoideae</taxon>
        <taxon>50 kb inversion clade</taxon>
        <taxon>NPAAA clade</taxon>
        <taxon>indigoferoid/millettioid clade</taxon>
        <taxon>Phaseoleae</taxon>
        <taxon>Vigna</taxon>
    </lineage>
</organism>
<evidence type="ECO:0000256" key="1">
    <source>
        <dbReference type="SAM" id="MobiDB-lite"/>
    </source>
</evidence>
<dbReference type="Proteomes" id="UP000501690">
    <property type="component" value="Linkage Group LG9"/>
</dbReference>
<dbReference type="AlphaFoldDB" id="A0A4D6MXW1"/>
<feature type="compositionally biased region" description="Polar residues" evidence="1">
    <location>
        <begin position="83"/>
        <end position="93"/>
    </location>
</feature>
<protein>
    <submittedName>
        <fullName evidence="2">Uncharacterized protein</fullName>
    </submittedName>
</protein>
<feature type="compositionally biased region" description="Basic and acidic residues" evidence="1">
    <location>
        <begin position="72"/>
        <end position="82"/>
    </location>
</feature>
<name>A0A4D6MXW1_VIGUN</name>
<dbReference type="EMBL" id="CP039353">
    <property type="protein sequence ID" value="QCE06360.1"/>
    <property type="molecule type" value="Genomic_DNA"/>
</dbReference>
<proteinExistence type="predicted"/>
<keyword evidence="3" id="KW-1185">Reference proteome</keyword>
<feature type="region of interest" description="Disordered" evidence="1">
    <location>
        <begin position="72"/>
        <end position="93"/>
    </location>
</feature>
<sequence length="93" mass="10781">MQPLYPVEEERLRNKCCLEATGGRYKGRVYGVGHLDSQDDCVQSYLKHTQACSSQQVPLEDINELQQRLATTEDRMSEKNHEMSTQFQNQMQT</sequence>
<reference evidence="2 3" key="1">
    <citation type="submission" date="2019-04" db="EMBL/GenBank/DDBJ databases">
        <title>An improved genome assembly and genetic linkage map for asparagus bean, Vigna unguiculata ssp. sesquipedialis.</title>
        <authorList>
            <person name="Xia Q."/>
            <person name="Zhang R."/>
            <person name="Dong Y."/>
        </authorList>
    </citation>
    <scope>NUCLEOTIDE SEQUENCE [LARGE SCALE GENOMIC DNA]</scope>
    <source>
        <tissue evidence="2">Leaf</tissue>
    </source>
</reference>
<accession>A0A4D6MXW1</accession>
<evidence type="ECO:0000313" key="3">
    <source>
        <dbReference type="Proteomes" id="UP000501690"/>
    </source>
</evidence>